<feature type="domain" description="Chalcone/stilbene synthase C-terminal" evidence="6">
    <location>
        <begin position="232"/>
        <end position="358"/>
    </location>
</feature>
<evidence type="ECO:0000256" key="2">
    <source>
        <dbReference type="ARBA" id="ARBA00022679"/>
    </source>
</evidence>
<dbReference type="AlphaFoldDB" id="A0A1M5CLE0"/>
<dbReference type="InterPro" id="IPR012328">
    <property type="entry name" value="Chalcone/stilbene_synt_C"/>
</dbReference>
<evidence type="ECO:0000256" key="3">
    <source>
        <dbReference type="ARBA" id="ARBA00023315"/>
    </source>
</evidence>
<reference evidence="7 8" key="1">
    <citation type="submission" date="2016-11" db="EMBL/GenBank/DDBJ databases">
        <authorList>
            <person name="Jaros S."/>
            <person name="Januszkiewicz K."/>
            <person name="Wedrychowicz H."/>
        </authorList>
    </citation>
    <scope>NUCLEOTIDE SEQUENCE [LARGE SCALE GENOMIC DNA]</scope>
    <source>
        <strain evidence="7 8">IBRC-M 10683</strain>
    </source>
</reference>
<dbReference type="PANTHER" id="PTHR11877">
    <property type="entry name" value="HYDROXYMETHYLGLUTARYL-COA SYNTHASE"/>
    <property type="match status" value="1"/>
</dbReference>
<proteinExistence type="inferred from homology"/>
<evidence type="ECO:0000259" key="6">
    <source>
        <dbReference type="Pfam" id="PF02797"/>
    </source>
</evidence>
<sequence>MSAYICSVGLGIPNHSIKQSNVKNIVKEIFQSYSERELERLLTVFDHAEIEERQFVVNEDWFLKQHRFEEKNEEYVNSAQQYSLLAIDQCLNNSDFLKERIPYEDIDLIVYVSSTGISTPSMEVHLMNRRPFREDVKRMPLWGLGCGGGAIGLSHIFHWLQANPNSKVLLICCELCSLTFQKDDMRKSNLVGTALFGDGVAAALLTNDESVYRQAMRPIPNITETSSKTKKNSEHIMGWNVTDNGFEVVFSKSIPAQVKTVWKDHIKSFLENTNVAQEDIYSFIAHPGGKKVLEAMEETLSISRSKIYHSHEVLRRHGNMSSATVLYVLNEWMKETVPKQTKSIISALGPGFSSELLMIDWE</sequence>
<dbReference type="GO" id="GO:0016747">
    <property type="term" value="F:acyltransferase activity, transferring groups other than amino-acyl groups"/>
    <property type="evidence" value="ECO:0007669"/>
    <property type="project" value="InterPro"/>
</dbReference>
<name>A0A1M5CLE0_9BACI</name>
<gene>
    <name evidence="7" type="ORF">SAMN05216225_1001298</name>
</gene>
<protein>
    <submittedName>
        <fullName evidence="7">15-methylpalmitoyl-4-hydroxy-2-pyrone synthase</fullName>
    </submittedName>
</protein>
<dbReference type="InterPro" id="IPR011141">
    <property type="entry name" value="Polyketide_synthase_type-III"/>
</dbReference>
<comment type="similarity">
    <text evidence="1">Belongs to the thiolase-like superfamily. Chalcone/stilbene synthases family.</text>
</comment>
<evidence type="ECO:0000313" key="7">
    <source>
        <dbReference type="EMBL" id="SHF55529.1"/>
    </source>
</evidence>
<dbReference type="InterPro" id="IPR016039">
    <property type="entry name" value="Thiolase-like"/>
</dbReference>
<evidence type="ECO:0000256" key="1">
    <source>
        <dbReference type="ARBA" id="ARBA00005531"/>
    </source>
</evidence>
<dbReference type="RefSeq" id="WP_072887266.1">
    <property type="nucleotide sequence ID" value="NZ_FQVW01000001.1"/>
</dbReference>
<feature type="active site" description="Acyl-thioester intermediate" evidence="4">
    <location>
        <position position="146"/>
    </location>
</feature>
<dbReference type="Gene3D" id="3.40.47.10">
    <property type="match status" value="2"/>
</dbReference>
<accession>A0A1M5CLE0</accession>
<feature type="domain" description="Chalcone/stilbene synthase N-terminal" evidence="5">
    <location>
        <begin position="3"/>
        <end position="208"/>
    </location>
</feature>
<dbReference type="GO" id="GO:0030639">
    <property type="term" value="P:polyketide biosynthetic process"/>
    <property type="evidence" value="ECO:0007669"/>
    <property type="project" value="TreeGrafter"/>
</dbReference>
<dbReference type="Pfam" id="PF02797">
    <property type="entry name" value="Chal_sti_synt_C"/>
    <property type="match status" value="1"/>
</dbReference>
<dbReference type="OrthoDB" id="9786288at2"/>
<keyword evidence="3" id="KW-0012">Acyltransferase</keyword>
<organism evidence="7 8">
    <name type="scientific">Ornithinibacillus halophilus</name>
    <dbReference type="NCBI Taxonomy" id="930117"/>
    <lineage>
        <taxon>Bacteria</taxon>
        <taxon>Bacillati</taxon>
        <taxon>Bacillota</taxon>
        <taxon>Bacilli</taxon>
        <taxon>Bacillales</taxon>
        <taxon>Bacillaceae</taxon>
        <taxon>Ornithinibacillus</taxon>
    </lineage>
</organism>
<keyword evidence="8" id="KW-1185">Reference proteome</keyword>
<evidence type="ECO:0000256" key="4">
    <source>
        <dbReference type="PIRSR" id="PIRSR000451-1"/>
    </source>
</evidence>
<dbReference type="PIRSF" id="PIRSF000451">
    <property type="entry name" value="PKS_III"/>
    <property type="match status" value="1"/>
</dbReference>
<dbReference type="PANTHER" id="PTHR11877:SF99">
    <property type="entry name" value="1,3,6,8-TETRAHYDROXYNAPHTHALENE SYNTHASE"/>
    <property type="match status" value="1"/>
</dbReference>
<dbReference type="CDD" id="cd00831">
    <property type="entry name" value="CHS_like"/>
    <property type="match status" value="1"/>
</dbReference>
<dbReference type="STRING" id="930117.SAMN05216225_1001298"/>
<evidence type="ECO:0000313" key="8">
    <source>
        <dbReference type="Proteomes" id="UP000183988"/>
    </source>
</evidence>
<dbReference type="InterPro" id="IPR001099">
    <property type="entry name" value="Chalcone/stilbene_synt_N"/>
</dbReference>
<dbReference type="Proteomes" id="UP000183988">
    <property type="component" value="Unassembled WGS sequence"/>
</dbReference>
<dbReference type="SUPFAM" id="SSF53901">
    <property type="entry name" value="Thiolase-like"/>
    <property type="match status" value="1"/>
</dbReference>
<dbReference type="EMBL" id="FQVW01000001">
    <property type="protein sequence ID" value="SHF55529.1"/>
    <property type="molecule type" value="Genomic_DNA"/>
</dbReference>
<evidence type="ECO:0000259" key="5">
    <source>
        <dbReference type="Pfam" id="PF00195"/>
    </source>
</evidence>
<dbReference type="Pfam" id="PF00195">
    <property type="entry name" value="Chal_sti_synt_N"/>
    <property type="match status" value="1"/>
</dbReference>
<keyword evidence="2" id="KW-0808">Transferase</keyword>